<feature type="domain" description="ABC3 transporter permease C-terminal" evidence="8">
    <location>
        <begin position="294"/>
        <end position="405"/>
    </location>
</feature>
<evidence type="ECO:0000259" key="9">
    <source>
        <dbReference type="Pfam" id="PF12704"/>
    </source>
</evidence>
<evidence type="ECO:0000256" key="2">
    <source>
        <dbReference type="ARBA" id="ARBA00022475"/>
    </source>
</evidence>
<feature type="transmembrane region" description="Helical" evidence="7">
    <location>
        <begin position="286"/>
        <end position="314"/>
    </location>
</feature>
<dbReference type="Pfam" id="PF12704">
    <property type="entry name" value="MacB_PCD"/>
    <property type="match status" value="1"/>
</dbReference>
<dbReference type="PANTHER" id="PTHR30572">
    <property type="entry name" value="MEMBRANE COMPONENT OF TRANSPORTER-RELATED"/>
    <property type="match status" value="1"/>
</dbReference>
<gene>
    <name evidence="10" type="ORF">ABQJ54_05570</name>
</gene>
<evidence type="ECO:0000256" key="3">
    <source>
        <dbReference type="ARBA" id="ARBA00022692"/>
    </source>
</evidence>
<comment type="caution">
    <text evidence="10">The sequence shown here is derived from an EMBL/GenBank/DDBJ whole genome shotgun (WGS) entry which is preliminary data.</text>
</comment>
<keyword evidence="4 7" id="KW-1133">Transmembrane helix</keyword>
<evidence type="ECO:0000313" key="11">
    <source>
        <dbReference type="Proteomes" id="UP001556220"/>
    </source>
</evidence>
<dbReference type="InterPro" id="IPR025857">
    <property type="entry name" value="MacB_PCD"/>
</dbReference>
<evidence type="ECO:0000256" key="7">
    <source>
        <dbReference type="SAM" id="Phobius"/>
    </source>
</evidence>
<evidence type="ECO:0000256" key="1">
    <source>
        <dbReference type="ARBA" id="ARBA00004651"/>
    </source>
</evidence>
<evidence type="ECO:0000313" key="10">
    <source>
        <dbReference type="EMBL" id="MEW9571213.1"/>
    </source>
</evidence>
<dbReference type="PANTHER" id="PTHR30572:SF4">
    <property type="entry name" value="ABC TRANSPORTER PERMEASE YTRF"/>
    <property type="match status" value="1"/>
</dbReference>
<comment type="similarity">
    <text evidence="6">Belongs to the ABC-4 integral membrane protein family.</text>
</comment>
<keyword evidence="3 7" id="KW-0812">Transmembrane</keyword>
<keyword evidence="2" id="KW-1003">Cell membrane</keyword>
<name>A0ABV3QBK8_9GAMM</name>
<feature type="transmembrane region" description="Helical" evidence="7">
    <location>
        <begin position="377"/>
        <end position="394"/>
    </location>
</feature>
<accession>A0ABV3QBK8</accession>
<feature type="domain" description="MacB-like periplasmic core" evidence="9">
    <location>
        <begin position="65"/>
        <end position="252"/>
    </location>
</feature>
<dbReference type="InterPro" id="IPR050250">
    <property type="entry name" value="Macrolide_Exporter_MacB"/>
</dbReference>
<comment type="subcellular location">
    <subcellularLocation>
        <location evidence="1">Cell membrane</location>
        <topology evidence="1">Multi-pass membrane protein</topology>
    </subcellularLocation>
</comment>
<dbReference type="RefSeq" id="WP_367853273.1">
    <property type="nucleotide sequence ID" value="NZ_JBFOHK010000001.1"/>
</dbReference>
<proteinExistence type="inferred from homology"/>
<evidence type="ECO:0000256" key="5">
    <source>
        <dbReference type="ARBA" id="ARBA00023136"/>
    </source>
</evidence>
<evidence type="ECO:0000259" key="8">
    <source>
        <dbReference type="Pfam" id="PF02687"/>
    </source>
</evidence>
<protein>
    <submittedName>
        <fullName evidence="10">ABC transporter permease</fullName>
    </submittedName>
</protein>
<keyword evidence="5 7" id="KW-0472">Membrane</keyword>
<evidence type="ECO:0000256" key="6">
    <source>
        <dbReference type="ARBA" id="ARBA00038076"/>
    </source>
</evidence>
<keyword evidence="11" id="KW-1185">Reference proteome</keyword>
<dbReference type="InterPro" id="IPR003838">
    <property type="entry name" value="ABC3_permease_C"/>
</dbReference>
<dbReference type="PROSITE" id="PS51257">
    <property type="entry name" value="PROKAR_LIPOPROTEIN"/>
    <property type="match status" value="1"/>
</dbReference>
<feature type="transmembrane region" description="Helical" evidence="7">
    <location>
        <begin position="343"/>
        <end position="365"/>
    </location>
</feature>
<organism evidence="10 11">
    <name type="scientific">Rhodanobacter lycopersici</name>
    <dbReference type="NCBI Taxonomy" id="3162487"/>
    <lineage>
        <taxon>Bacteria</taxon>
        <taxon>Pseudomonadati</taxon>
        <taxon>Pseudomonadota</taxon>
        <taxon>Gammaproteobacteria</taxon>
        <taxon>Lysobacterales</taxon>
        <taxon>Rhodanobacteraceae</taxon>
        <taxon>Rhodanobacter</taxon>
    </lineage>
</organism>
<sequence>MRHIIKPLFRHRMMPLLVVLQVALACAIACNALFLLQQKLVPIVTPDGVGNPDRLVVAWNIAPRGQPWPSSRLNQVVSELRAIPGVTSASVAGSFPMETMAQMNGNVLGEGAHPARASAAVYIGTHLRDTLGLKLVAGRDFSATEEAVAYKNIGLDASGPVIITRALADRLFPGGDALGHVVRIGDQPDAGQRTVIGVVEHLMRNKFGQDDREDIDYSLLFPGIPSNWPVPIFAVRSRSAAEADSVLKAVKATITRELGPDMIQGMDPTYESYGSLRDHMLAQSKAAVWLLSGVSLIVLLVTVVGIMGLTSYWVQQRTRQIGIRRALGARRANILRDVQLENLLVVGAGILLGMVLAYAINLWLMHHYELTRLPWTYLPYGAALMLLLGQFAVLSPALRASRVPPVVATRSV</sequence>
<dbReference type="Pfam" id="PF02687">
    <property type="entry name" value="FtsX"/>
    <property type="match status" value="1"/>
</dbReference>
<dbReference type="Proteomes" id="UP001556220">
    <property type="component" value="Unassembled WGS sequence"/>
</dbReference>
<evidence type="ECO:0000256" key="4">
    <source>
        <dbReference type="ARBA" id="ARBA00022989"/>
    </source>
</evidence>
<dbReference type="EMBL" id="JBFOHK010000001">
    <property type="protein sequence ID" value="MEW9571213.1"/>
    <property type="molecule type" value="Genomic_DNA"/>
</dbReference>
<reference evidence="10 11" key="1">
    <citation type="submission" date="2024-06" db="EMBL/GenBank/DDBJ databases">
        <authorList>
            <person name="Woo H."/>
        </authorList>
    </citation>
    <scope>NUCLEOTIDE SEQUENCE [LARGE SCALE GENOMIC DNA]</scope>
    <source>
        <strain evidence="10 11">Si-c</strain>
    </source>
</reference>